<dbReference type="Proteomes" id="UP001374535">
    <property type="component" value="Chromosome 1"/>
</dbReference>
<evidence type="ECO:0000313" key="7">
    <source>
        <dbReference type="Proteomes" id="UP001374535"/>
    </source>
</evidence>
<dbReference type="PROSITE" id="PS50195">
    <property type="entry name" value="PX"/>
    <property type="match status" value="1"/>
</dbReference>
<feature type="compositionally biased region" description="Basic and acidic residues" evidence="3">
    <location>
        <begin position="143"/>
        <end position="170"/>
    </location>
</feature>
<evidence type="ECO:0000259" key="5">
    <source>
        <dbReference type="PROSITE" id="PS50195"/>
    </source>
</evidence>
<keyword evidence="4" id="KW-0472">Membrane</keyword>
<dbReference type="GO" id="GO:0016020">
    <property type="term" value="C:membrane"/>
    <property type="evidence" value="ECO:0007669"/>
    <property type="project" value="UniProtKB-ARBA"/>
</dbReference>
<evidence type="ECO:0000256" key="2">
    <source>
        <dbReference type="ARBA" id="ARBA00022490"/>
    </source>
</evidence>
<keyword evidence="4" id="KW-0812">Transmembrane</keyword>
<feature type="compositionally biased region" description="Polar residues" evidence="3">
    <location>
        <begin position="186"/>
        <end position="198"/>
    </location>
</feature>
<protein>
    <recommendedName>
        <fullName evidence="5">PX domain-containing protein</fullName>
    </recommendedName>
</protein>
<feature type="compositionally biased region" description="Polar residues" evidence="3">
    <location>
        <begin position="131"/>
        <end position="141"/>
    </location>
</feature>
<dbReference type="GO" id="GO:0035091">
    <property type="term" value="F:phosphatidylinositol binding"/>
    <property type="evidence" value="ECO:0007669"/>
    <property type="project" value="InterPro"/>
</dbReference>
<dbReference type="Pfam" id="PF00787">
    <property type="entry name" value="PX"/>
    <property type="match status" value="1"/>
</dbReference>
<feature type="transmembrane region" description="Helical" evidence="4">
    <location>
        <begin position="12"/>
        <end position="32"/>
    </location>
</feature>
<feature type="compositionally biased region" description="Polar residues" evidence="3">
    <location>
        <begin position="206"/>
        <end position="215"/>
    </location>
</feature>
<gene>
    <name evidence="6" type="ORF">V8G54_003621</name>
</gene>
<evidence type="ECO:0000313" key="6">
    <source>
        <dbReference type="EMBL" id="WVZ25077.1"/>
    </source>
</evidence>
<dbReference type="GO" id="GO:0005768">
    <property type="term" value="C:endosome"/>
    <property type="evidence" value="ECO:0007669"/>
    <property type="project" value="UniProtKB-ARBA"/>
</dbReference>
<keyword evidence="4" id="KW-1133">Transmembrane helix</keyword>
<dbReference type="EMBL" id="CP144700">
    <property type="protein sequence ID" value="WVZ25077.1"/>
    <property type="molecule type" value="Genomic_DNA"/>
</dbReference>
<dbReference type="InterPro" id="IPR036871">
    <property type="entry name" value="PX_dom_sf"/>
</dbReference>
<dbReference type="Gene3D" id="3.30.1520.10">
    <property type="entry name" value="Phox-like domain"/>
    <property type="match status" value="1"/>
</dbReference>
<organism evidence="6 7">
    <name type="scientific">Vigna mungo</name>
    <name type="common">Black gram</name>
    <name type="synonym">Phaseolus mungo</name>
    <dbReference type="NCBI Taxonomy" id="3915"/>
    <lineage>
        <taxon>Eukaryota</taxon>
        <taxon>Viridiplantae</taxon>
        <taxon>Streptophyta</taxon>
        <taxon>Embryophyta</taxon>
        <taxon>Tracheophyta</taxon>
        <taxon>Spermatophyta</taxon>
        <taxon>Magnoliopsida</taxon>
        <taxon>eudicotyledons</taxon>
        <taxon>Gunneridae</taxon>
        <taxon>Pentapetalae</taxon>
        <taxon>rosids</taxon>
        <taxon>fabids</taxon>
        <taxon>Fabales</taxon>
        <taxon>Fabaceae</taxon>
        <taxon>Papilionoideae</taxon>
        <taxon>50 kb inversion clade</taxon>
        <taxon>NPAAA clade</taxon>
        <taxon>indigoferoid/millettioid clade</taxon>
        <taxon>Phaseoleae</taxon>
        <taxon>Vigna</taxon>
    </lineage>
</organism>
<dbReference type="InterPro" id="IPR051837">
    <property type="entry name" value="SortingNexin/PXDomain-PKLike"/>
</dbReference>
<keyword evidence="7" id="KW-1185">Reference proteome</keyword>
<sequence>MFLIKNFNPLCFHMFIVLLPSFFSYIAFFFRFRHFEELHRRLKEFSEYNLHLPPKHFLSTGLDVPVIQERCELLDKYLKKLMQLPTVSESIEVWDFLSVDSQTYIFSNSFSIMETLSAGLDAKPFEKTKNTAHFSAPTSDPVSFRRENCSAESKESVMKGKNNVEADGLRSKVNNMPLSLPKKNTHQPIKSFDNSRGNTDILAQKSAPSPNNSQKPVKGRDSSDEVCEVHRDTSDAFPTESSVCLKQLAFDILELLLTSAFPELDDIFKQLHEEKHKFGEFRTQ</sequence>
<evidence type="ECO:0000256" key="1">
    <source>
        <dbReference type="ARBA" id="ARBA00004496"/>
    </source>
</evidence>
<dbReference type="AlphaFoldDB" id="A0AAQ3PCC5"/>
<keyword evidence="2" id="KW-0963">Cytoplasm</keyword>
<proteinExistence type="predicted"/>
<evidence type="ECO:0000256" key="3">
    <source>
        <dbReference type="SAM" id="MobiDB-lite"/>
    </source>
</evidence>
<evidence type="ECO:0000256" key="4">
    <source>
        <dbReference type="SAM" id="Phobius"/>
    </source>
</evidence>
<name>A0AAQ3PCC5_VIGMU</name>
<dbReference type="PANTHER" id="PTHR22999">
    <property type="entry name" value="PX SERINE/THREONINE KINASE PXK"/>
    <property type="match status" value="1"/>
</dbReference>
<dbReference type="SUPFAM" id="SSF64268">
    <property type="entry name" value="PX domain"/>
    <property type="match status" value="1"/>
</dbReference>
<feature type="domain" description="PX" evidence="5">
    <location>
        <begin position="1"/>
        <end position="104"/>
    </location>
</feature>
<feature type="region of interest" description="Disordered" evidence="3">
    <location>
        <begin position="131"/>
        <end position="225"/>
    </location>
</feature>
<reference evidence="6 7" key="1">
    <citation type="journal article" date="2023" name="Life. Sci Alliance">
        <title>Evolutionary insights into 3D genome organization and epigenetic landscape of Vigna mungo.</title>
        <authorList>
            <person name="Junaid A."/>
            <person name="Singh B."/>
            <person name="Bhatia S."/>
        </authorList>
    </citation>
    <scope>NUCLEOTIDE SEQUENCE [LARGE SCALE GENOMIC DNA]</scope>
    <source>
        <strain evidence="6">Urdbean</strain>
    </source>
</reference>
<accession>A0AAQ3PCC5</accession>
<dbReference type="InterPro" id="IPR001683">
    <property type="entry name" value="PX_dom"/>
</dbReference>
<comment type="subcellular location">
    <subcellularLocation>
        <location evidence="1">Cytoplasm</location>
    </subcellularLocation>
</comment>
<dbReference type="PANTHER" id="PTHR22999:SF28">
    <property type="entry name" value="PHOX (PX) DOMAIN-CONTAINING PROTEIN"/>
    <property type="match status" value="1"/>
</dbReference>